<evidence type="ECO:0000256" key="2">
    <source>
        <dbReference type="ARBA" id="ARBA00022692"/>
    </source>
</evidence>
<evidence type="ECO:0000313" key="6">
    <source>
        <dbReference type="EMBL" id="SVB34789.1"/>
    </source>
</evidence>
<dbReference type="AlphaFoldDB" id="A0A382D9I0"/>
<keyword evidence="2 5" id="KW-0812">Transmembrane</keyword>
<evidence type="ECO:0008006" key="7">
    <source>
        <dbReference type="Google" id="ProtNLM"/>
    </source>
</evidence>
<protein>
    <recommendedName>
        <fullName evidence="7">GYF domain-containing protein</fullName>
    </recommendedName>
</protein>
<evidence type="ECO:0000256" key="3">
    <source>
        <dbReference type="ARBA" id="ARBA00022989"/>
    </source>
</evidence>
<evidence type="ECO:0000256" key="1">
    <source>
        <dbReference type="ARBA" id="ARBA00004370"/>
    </source>
</evidence>
<evidence type="ECO:0000256" key="4">
    <source>
        <dbReference type="ARBA" id="ARBA00023136"/>
    </source>
</evidence>
<accession>A0A382D9I0</accession>
<dbReference type="InterPro" id="IPR051423">
    <property type="entry name" value="CD225/Dispanin"/>
</dbReference>
<sequence>MPYRIIGVDLREYGPVETEEIREWIQEGRADANTLVCDVDDKQWVKLCDLLEVADALPQNPTGGPQAAIRINYLVAAILCTLFCCLPFGIAGILFAAQANSKAKQGDIHGATAAASKAKLMCILSFVLGLISLMWFFSSGEFNRILQEMQETLPR</sequence>
<name>A0A382D9I0_9ZZZZ</name>
<dbReference type="GO" id="GO:0016020">
    <property type="term" value="C:membrane"/>
    <property type="evidence" value="ECO:0007669"/>
    <property type="project" value="UniProtKB-SubCell"/>
</dbReference>
<gene>
    <name evidence="6" type="ORF">METZ01_LOCUS187643</name>
</gene>
<organism evidence="6">
    <name type="scientific">marine metagenome</name>
    <dbReference type="NCBI Taxonomy" id="408172"/>
    <lineage>
        <taxon>unclassified sequences</taxon>
        <taxon>metagenomes</taxon>
        <taxon>ecological metagenomes</taxon>
    </lineage>
</organism>
<dbReference type="PANTHER" id="PTHR14948">
    <property type="entry name" value="NG5"/>
    <property type="match status" value="1"/>
</dbReference>
<dbReference type="Pfam" id="PF04505">
    <property type="entry name" value="CD225"/>
    <property type="match status" value="1"/>
</dbReference>
<reference evidence="6" key="1">
    <citation type="submission" date="2018-05" db="EMBL/GenBank/DDBJ databases">
        <authorList>
            <person name="Lanie J.A."/>
            <person name="Ng W.-L."/>
            <person name="Kazmierczak K.M."/>
            <person name="Andrzejewski T.M."/>
            <person name="Davidsen T.M."/>
            <person name="Wayne K.J."/>
            <person name="Tettelin H."/>
            <person name="Glass J.I."/>
            <person name="Rusch D."/>
            <person name="Podicherti R."/>
            <person name="Tsui H.-C.T."/>
            <person name="Winkler M.E."/>
        </authorList>
    </citation>
    <scope>NUCLEOTIDE SEQUENCE</scope>
</reference>
<dbReference type="EMBL" id="UINC01038175">
    <property type="protein sequence ID" value="SVB34789.1"/>
    <property type="molecule type" value="Genomic_DNA"/>
</dbReference>
<keyword evidence="3 5" id="KW-1133">Transmembrane helix</keyword>
<evidence type="ECO:0000256" key="5">
    <source>
        <dbReference type="SAM" id="Phobius"/>
    </source>
</evidence>
<feature type="transmembrane region" description="Helical" evidence="5">
    <location>
        <begin position="118"/>
        <end position="137"/>
    </location>
</feature>
<dbReference type="InterPro" id="IPR007593">
    <property type="entry name" value="CD225/Dispanin_fam"/>
</dbReference>
<keyword evidence="4 5" id="KW-0472">Membrane</keyword>
<proteinExistence type="predicted"/>
<feature type="transmembrane region" description="Helical" evidence="5">
    <location>
        <begin position="73"/>
        <end position="97"/>
    </location>
</feature>
<dbReference type="PANTHER" id="PTHR14948:SF25">
    <property type="entry name" value="DUF4190 DOMAIN-CONTAINING PROTEIN"/>
    <property type="match status" value="1"/>
</dbReference>
<comment type="subcellular location">
    <subcellularLocation>
        <location evidence="1">Membrane</location>
    </subcellularLocation>
</comment>